<dbReference type="PANTHER" id="PTHR22617">
    <property type="entry name" value="CHEMOTAXIS SENSOR HISTIDINE KINASE-RELATED"/>
    <property type="match status" value="1"/>
</dbReference>
<name>A0A3B0YZY9_9ZZZZ</name>
<keyword evidence="3" id="KW-0963">Cytoplasm</keyword>
<dbReference type="InterPro" id="IPR039315">
    <property type="entry name" value="CheW"/>
</dbReference>
<comment type="subcellular location">
    <subcellularLocation>
        <location evidence="1">Cytoplasm</location>
    </subcellularLocation>
</comment>
<dbReference type="Gene3D" id="2.40.50.180">
    <property type="entry name" value="CheA-289, Domain 4"/>
    <property type="match status" value="1"/>
</dbReference>
<evidence type="ECO:0000256" key="1">
    <source>
        <dbReference type="ARBA" id="ARBA00004496"/>
    </source>
</evidence>
<dbReference type="InterPro" id="IPR002545">
    <property type="entry name" value="CheW-lke_dom"/>
</dbReference>
<dbReference type="SUPFAM" id="SSF50341">
    <property type="entry name" value="CheW-like"/>
    <property type="match status" value="1"/>
</dbReference>
<protein>
    <recommendedName>
        <fullName evidence="2">Chemotaxis protein CheW</fullName>
    </recommendedName>
</protein>
<dbReference type="InterPro" id="IPR036061">
    <property type="entry name" value="CheW-like_dom_sf"/>
</dbReference>
<dbReference type="Gene3D" id="2.30.30.40">
    <property type="entry name" value="SH3 Domains"/>
    <property type="match status" value="1"/>
</dbReference>
<dbReference type="Pfam" id="PF01584">
    <property type="entry name" value="CheW"/>
    <property type="match status" value="1"/>
</dbReference>
<dbReference type="EMBL" id="UOFL01000221">
    <property type="protein sequence ID" value="VAW81543.1"/>
    <property type="molecule type" value="Genomic_DNA"/>
</dbReference>
<evidence type="ECO:0000313" key="5">
    <source>
        <dbReference type="EMBL" id="VAW81543.1"/>
    </source>
</evidence>
<proteinExistence type="predicted"/>
<dbReference type="PROSITE" id="PS50851">
    <property type="entry name" value="CHEW"/>
    <property type="match status" value="1"/>
</dbReference>
<feature type="domain" description="CheW-like" evidence="4">
    <location>
        <begin position="77"/>
        <end position="224"/>
    </location>
</feature>
<dbReference type="PANTHER" id="PTHR22617:SF45">
    <property type="entry name" value="CHEMOTAXIS PROTEIN CHEW"/>
    <property type="match status" value="1"/>
</dbReference>
<gene>
    <name evidence="5" type="ORF">MNBD_GAMMA12-2501</name>
</gene>
<evidence type="ECO:0000256" key="3">
    <source>
        <dbReference type="ARBA" id="ARBA00022490"/>
    </source>
</evidence>
<dbReference type="GO" id="GO:0005829">
    <property type="term" value="C:cytosol"/>
    <property type="evidence" value="ECO:0007669"/>
    <property type="project" value="TreeGrafter"/>
</dbReference>
<dbReference type="AlphaFoldDB" id="A0A3B0YZY9"/>
<dbReference type="GO" id="GO:0006935">
    <property type="term" value="P:chemotaxis"/>
    <property type="evidence" value="ECO:0007669"/>
    <property type="project" value="InterPro"/>
</dbReference>
<organism evidence="5">
    <name type="scientific">hydrothermal vent metagenome</name>
    <dbReference type="NCBI Taxonomy" id="652676"/>
    <lineage>
        <taxon>unclassified sequences</taxon>
        <taxon>metagenomes</taxon>
        <taxon>ecological metagenomes</taxon>
    </lineage>
</organism>
<reference evidence="5" key="1">
    <citation type="submission" date="2018-06" db="EMBL/GenBank/DDBJ databases">
        <authorList>
            <person name="Zhirakovskaya E."/>
        </authorList>
    </citation>
    <scope>NUCLEOTIDE SEQUENCE</scope>
</reference>
<sequence length="227" mass="25985">MSNATKKISINDCWNKIGVWGNADEKCSLLKEVIHCQNCNVYSQAGRQLLNRETPENYQSDWKNIYQDRNTESADDSESAIIFRLAYEWFALSVSTLEEITDIVNIHSIPHRHDKVLRGMVNIRGSLQLCISVGALLNISPHDKNTITDRIVHERMIVVQRDNNRYVFPVSEIQNIHHYTLDSLKQPPATIARATGTFITGVLEINDRRIGVIDPDLLFNVIQRNML</sequence>
<evidence type="ECO:0000259" key="4">
    <source>
        <dbReference type="PROSITE" id="PS50851"/>
    </source>
</evidence>
<accession>A0A3B0YZY9</accession>
<dbReference type="SMART" id="SM00260">
    <property type="entry name" value="CheW"/>
    <property type="match status" value="1"/>
</dbReference>
<dbReference type="GO" id="GO:0007165">
    <property type="term" value="P:signal transduction"/>
    <property type="evidence" value="ECO:0007669"/>
    <property type="project" value="InterPro"/>
</dbReference>
<evidence type="ECO:0000256" key="2">
    <source>
        <dbReference type="ARBA" id="ARBA00021483"/>
    </source>
</evidence>